<organism evidence="2 3">
    <name type="scientific">Glycine soja</name>
    <name type="common">Wild soybean</name>
    <dbReference type="NCBI Taxonomy" id="3848"/>
    <lineage>
        <taxon>Eukaryota</taxon>
        <taxon>Viridiplantae</taxon>
        <taxon>Streptophyta</taxon>
        <taxon>Embryophyta</taxon>
        <taxon>Tracheophyta</taxon>
        <taxon>Spermatophyta</taxon>
        <taxon>Magnoliopsida</taxon>
        <taxon>eudicotyledons</taxon>
        <taxon>Gunneridae</taxon>
        <taxon>Pentapetalae</taxon>
        <taxon>rosids</taxon>
        <taxon>fabids</taxon>
        <taxon>Fabales</taxon>
        <taxon>Fabaceae</taxon>
        <taxon>Papilionoideae</taxon>
        <taxon>50 kb inversion clade</taxon>
        <taxon>NPAAA clade</taxon>
        <taxon>indigoferoid/millettioid clade</taxon>
        <taxon>Phaseoleae</taxon>
        <taxon>Glycine</taxon>
        <taxon>Glycine subgen. Soja</taxon>
    </lineage>
</organism>
<reference evidence="2 3" key="1">
    <citation type="submission" date="2018-09" db="EMBL/GenBank/DDBJ databases">
        <title>A high-quality reference genome of wild soybean provides a powerful tool to mine soybean genomes.</title>
        <authorList>
            <person name="Xie M."/>
            <person name="Chung C.Y.L."/>
            <person name="Li M.-W."/>
            <person name="Wong F.-L."/>
            <person name="Chan T.-F."/>
            <person name="Lam H.-M."/>
        </authorList>
    </citation>
    <scope>NUCLEOTIDE SEQUENCE [LARGE SCALE GENOMIC DNA]</scope>
    <source>
        <strain evidence="3">cv. W05</strain>
        <tissue evidence="2">Hypocotyl of etiolated seedlings</tissue>
    </source>
</reference>
<dbReference type="GO" id="GO:0004049">
    <property type="term" value="F:anthranilate synthase activity"/>
    <property type="evidence" value="ECO:0007669"/>
    <property type="project" value="TreeGrafter"/>
</dbReference>
<dbReference type="PANTHER" id="PTHR43418">
    <property type="entry name" value="MULTIFUNCTIONAL TRYPTOPHAN BIOSYNTHESIS PROTEIN-RELATED"/>
    <property type="match status" value="1"/>
</dbReference>
<dbReference type="PANTHER" id="PTHR43418:SF4">
    <property type="entry name" value="MULTIFUNCTIONAL TRYPTOPHAN BIOSYNTHESIS PROTEIN"/>
    <property type="match status" value="1"/>
</dbReference>
<accession>A0A445HC50</accession>
<keyword evidence="1" id="KW-0315">Glutamine amidotransferase</keyword>
<dbReference type="GO" id="GO:0005829">
    <property type="term" value="C:cytosol"/>
    <property type="evidence" value="ECO:0007669"/>
    <property type="project" value="TreeGrafter"/>
</dbReference>
<evidence type="ECO:0000256" key="1">
    <source>
        <dbReference type="ARBA" id="ARBA00022962"/>
    </source>
</evidence>
<evidence type="ECO:0000313" key="2">
    <source>
        <dbReference type="EMBL" id="RZB71204.1"/>
    </source>
</evidence>
<gene>
    <name evidence="2" type="ORF">D0Y65_035934</name>
</gene>
<comment type="caution">
    <text evidence="2">The sequence shown here is derived from an EMBL/GenBank/DDBJ whole genome shotgun (WGS) entry which is preliminary data.</text>
</comment>
<sequence>MALHLSTALSFVCREEEKNMVLEFCKGCIEHQKAGNLYIYRFPETGKSLSMEKVKDKLLDWAKEYIGELGFQFEVYRNDELTVELKSFGAWTNYAIVWCVHGIWSSYHFQSFLAGRYHGLVIDKDSFPDDELEVTASTKDGLIMTARHKKYKHLRNNFKVMSMFTNYLNILNMYGRDFKDADDVYSKAKEEEVQAADDSLSEVDPLNERHPLSEASSLLSGWEILEKDEPEICTPNAQPARPARMLSLLALSAPTLAK</sequence>
<protein>
    <submittedName>
        <fullName evidence="2">Anthranilate synthase beta subunit 2, chloroplastic</fullName>
    </submittedName>
</protein>
<dbReference type="InterPro" id="IPR050472">
    <property type="entry name" value="Anth_synth/Amidotransfase"/>
</dbReference>
<dbReference type="GO" id="GO:0000162">
    <property type="term" value="P:L-tryptophan biosynthetic process"/>
    <property type="evidence" value="ECO:0007669"/>
    <property type="project" value="TreeGrafter"/>
</dbReference>
<dbReference type="AlphaFoldDB" id="A0A445HC50"/>
<dbReference type="EMBL" id="QZWG01000013">
    <property type="protein sequence ID" value="RZB71204.1"/>
    <property type="molecule type" value="Genomic_DNA"/>
</dbReference>
<evidence type="ECO:0000313" key="3">
    <source>
        <dbReference type="Proteomes" id="UP000289340"/>
    </source>
</evidence>
<dbReference type="Gene3D" id="3.40.50.300">
    <property type="entry name" value="P-loop containing nucleotide triphosphate hydrolases"/>
    <property type="match status" value="1"/>
</dbReference>
<dbReference type="InterPro" id="IPR027417">
    <property type="entry name" value="P-loop_NTPase"/>
</dbReference>
<proteinExistence type="predicted"/>
<name>A0A445HC50_GLYSO</name>
<keyword evidence="3" id="KW-1185">Reference proteome</keyword>
<dbReference type="Proteomes" id="UP000289340">
    <property type="component" value="Chromosome 13"/>
</dbReference>